<protein>
    <submittedName>
        <fullName evidence="1">Uncharacterized protein</fullName>
    </submittedName>
</protein>
<accession>A0A2J6RTP5</accession>
<dbReference type="AlphaFoldDB" id="A0A2J6RTP5"/>
<evidence type="ECO:0000313" key="2">
    <source>
        <dbReference type="Proteomes" id="UP000235786"/>
    </source>
</evidence>
<gene>
    <name evidence="1" type="ORF">L207DRAFT_333322</name>
</gene>
<name>A0A2J6RTP5_HYAVF</name>
<organism evidence="1 2">
    <name type="scientific">Hyaloscypha variabilis (strain UAMH 11265 / GT02V1 / F)</name>
    <name type="common">Meliniomyces variabilis</name>
    <dbReference type="NCBI Taxonomy" id="1149755"/>
    <lineage>
        <taxon>Eukaryota</taxon>
        <taxon>Fungi</taxon>
        <taxon>Dikarya</taxon>
        <taxon>Ascomycota</taxon>
        <taxon>Pezizomycotina</taxon>
        <taxon>Leotiomycetes</taxon>
        <taxon>Helotiales</taxon>
        <taxon>Hyaloscyphaceae</taxon>
        <taxon>Hyaloscypha</taxon>
        <taxon>Hyaloscypha variabilis</taxon>
    </lineage>
</organism>
<sequence length="93" mass="10388">MSLDFKTQYSGSNSLVLWSSNPKLLGSADTKMQAAEDCIISIFVFNIFCCLRCWSIRMQFGNKVDRLEITLFCRTVLTGKCKRAAQSGMTSSS</sequence>
<proteinExistence type="predicted"/>
<reference evidence="1 2" key="1">
    <citation type="submission" date="2016-04" db="EMBL/GenBank/DDBJ databases">
        <title>A degradative enzymes factory behind the ericoid mycorrhizal symbiosis.</title>
        <authorList>
            <consortium name="DOE Joint Genome Institute"/>
            <person name="Martino E."/>
            <person name="Morin E."/>
            <person name="Grelet G."/>
            <person name="Kuo A."/>
            <person name="Kohler A."/>
            <person name="Daghino S."/>
            <person name="Barry K."/>
            <person name="Choi C."/>
            <person name="Cichocki N."/>
            <person name="Clum A."/>
            <person name="Copeland A."/>
            <person name="Hainaut M."/>
            <person name="Haridas S."/>
            <person name="Labutti K."/>
            <person name="Lindquist E."/>
            <person name="Lipzen A."/>
            <person name="Khouja H.-R."/>
            <person name="Murat C."/>
            <person name="Ohm R."/>
            <person name="Olson A."/>
            <person name="Spatafora J."/>
            <person name="Veneault-Fourrey C."/>
            <person name="Henrissat B."/>
            <person name="Grigoriev I."/>
            <person name="Martin F."/>
            <person name="Perotto S."/>
        </authorList>
    </citation>
    <scope>NUCLEOTIDE SEQUENCE [LARGE SCALE GENOMIC DNA]</scope>
    <source>
        <strain evidence="1 2">F</strain>
    </source>
</reference>
<keyword evidence="2" id="KW-1185">Reference proteome</keyword>
<dbReference type="Proteomes" id="UP000235786">
    <property type="component" value="Unassembled WGS sequence"/>
</dbReference>
<dbReference type="EMBL" id="KZ613944">
    <property type="protein sequence ID" value="PMD41892.1"/>
    <property type="molecule type" value="Genomic_DNA"/>
</dbReference>
<evidence type="ECO:0000313" key="1">
    <source>
        <dbReference type="EMBL" id="PMD41892.1"/>
    </source>
</evidence>